<dbReference type="Gene3D" id="3.40.50.300">
    <property type="entry name" value="P-loop containing nucleotide triphosphate hydrolases"/>
    <property type="match status" value="2"/>
</dbReference>
<feature type="region of interest" description="Disordered" evidence="5">
    <location>
        <begin position="391"/>
        <end position="426"/>
    </location>
</feature>
<reference evidence="9" key="1">
    <citation type="submission" date="2017-02" db="EMBL/GenBank/DDBJ databases">
        <authorList>
            <person name="Varghese N."/>
            <person name="Submissions S."/>
        </authorList>
    </citation>
    <scope>NUCLEOTIDE SEQUENCE [LARGE SCALE GENOMIC DNA]</scope>
    <source>
        <strain evidence="9">DSM 15739</strain>
    </source>
</reference>
<dbReference type="PROSITE" id="PS51192">
    <property type="entry name" value="HELICASE_ATP_BIND_1"/>
    <property type="match status" value="1"/>
</dbReference>
<dbReference type="SMART" id="SM00487">
    <property type="entry name" value="DEXDc"/>
    <property type="match status" value="1"/>
</dbReference>
<accession>A0A1T4M3M7</accession>
<keyword evidence="3 8" id="KW-0347">Helicase</keyword>
<protein>
    <submittedName>
        <fullName evidence="8">Superfamily II DNA and RNA helicase</fullName>
    </submittedName>
</protein>
<dbReference type="Proteomes" id="UP000189941">
    <property type="component" value="Unassembled WGS sequence"/>
</dbReference>
<proteinExistence type="predicted"/>
<keyword evidence="4" id="KW-0067">ATP-binding</keyword>
<keyword evidence="1" id="KW-0547">Nucleotide-binding</keyword>
<dbReference type="SMART" id="SM00490">
    <property type="entry name" value="HELICc"/>
    <property type="match status" value="1"/>
</dbReference>
<dbReference type="GO" id="GO:0005840">
    <property type="term" value="C:ribosome"/>
    <property type="evidence" value="ECO:0007669"/>
    <property type="project" value="TreeGrafter"/>
</dbReference>
<dbReference type="PANTHER" id="PTHR47963:SF7">
    <property type="entry name" value="ATP-DEPENDENT RNA HELICASE YFML-RELATED"/>
    <property type="match status" value="1"/>
</dbReference>
<dbReference type="InterPro" id="IPR014001">
    <property type="entry name" value="Helicase_ATP-bd"/>
</dbReference>
<dbReference type="STRING" id="1121925.SAMN02746011_01306"/>
<sequence length="426" mass="48418">MTNFIQEPFKKIWDQEGFEQMSPIQEALYPIIQSGESVIAVSPTGTGKTLAYLLPLFTQVEKNNTLQLIVLAPSQELVKQIGEVAELWGRAKELQVLTILGSANMQRQINALKDKPEVIVASPGRLYELSEQSRKLKLHLVKAIVYDEADYLYEDDQAITIDKFTNKLMRDVQKIWVSATFGPALVKVAAEMGDSIRVVNADQQPLANIEHFGLVVQNRQKIQYLKRLSHVEGMQAIVFFEQVNEVDQVTAKLIYDGLNVVSLHGQLSKLEREHAINAFREGKATYLLTTDVSARGLDIEDLPCVIHYNRVNDARTYFHRSGRTGRMGKKGTVLSLLNEQEFRDLAHILKNEGVNLQERAYYQGKLVTIEERDALRLANIEVEKEQSIKRKALAKSRANQPKTKKKVVKKKNRLRDTKNKGKRRGK</sequence>
<dbReference type="GO" id="GO:0009409">
    <property type="term" value="P:response to cold"/>
    <property type="evidence" value="ECO:0007669"/>
    <property type="project" value="TreeGrafter"/>
</dbReference>
<evidence type="ECO:0000256" key="2">
    <source>
        <dbReference type="ARBA" id="ARBA00022801"/>
    </source>
</evidence>
<name>A0A1T4M3M7_9LACT</name>
<evidence type="ECO:0000259" key="7">
    <source>
        <dbReference type="PROSITE" id="PS51194"/>
    </source>
</evidence>
<dbReference type="SUPFAM" id="SSF52540">
    <property type="entry name" value="P-loop containing nucleoside triphosphate hydrolases"/>
    <property type="match status" value="1"/>
</dbReference>
<dbReference type="InterPro" id="IPR027417">
    <property type="entry name" value="P-loop_NTPase"/>
</dbReference>
<dbReference type="CDD" id="cd18787">
    <property type="entry name" value="SF2_C_DEAD"/>
    <property type="match status" value="1"/>
</dbReference>
<dbReference type="Pfam" id="PF00271">
    <property type="entry name" value="Helicase_C"/>
    <property type="match status" value="1"/>
</dbReference>
<evidence type="ECO:0000256" key="5">
    <source>
        <dbReference type="SAM" id="MobiDB-lite"/>
    </source>
</evidence>
<dbReference type="GO" id="GO:0016787">
    <property type="term" value="F:hydrolase activity"/>
    <property type="evidence" value="ECO:0007669"/>
    <property type="project" value="UniProtKB-KW"/>
</dbReference>
<dbReference type="InterPro" id="IPR044742">
    <property type="entry name" value="DEAD/DEAH_RhlB"/>
</dbReference>
<keyword evidence="9" id="KW-1185">Reference proteome</keyword>
<evidence type="ECO:0000259" key="6">
    <source>
        <dbReference type="PROSITE" id="PS51192"/>
    </source>
</evidence>
<dbReference type="GO" id="GO:0033592">
    <property type="term" value="F:RNA strand annealing activity"/>
    <property type="evidence" value="ECO:0007669"/>
    <property type="project" value="TreeGrafter"/>
</dbReference>
<feature type="domain" description="Helicase C-terminal" evidence="7">
    <location>
        <begin position="208"/>
        <end position="367"/>
    </location>
</feature>
<dbReference type="GO" id="GO:0005829">
    <property type="term" value="C:cytosol"/>
    <property type="evidence" value="ECO:0007669"/>
    <property type="project" value="TreeGrafter"/>
</dbReference>
<evidence type="ECO:0000313" key="8">
    <source>
        <dbReference type="EMBL" id="SJZ61476.1"/>
    </source>
</evidence>
<dbReference type="Pfam" id="PF00270">
    <property type="entry name" value="DEAD"/>
    <property type="match status" value="1"/>
</dbReference>
<feature type="domain" description="Helicase ATP-binding" evidence="6">
    <location>
        <begin position="29"/>
        <end position="199"/>
    </location>
</feature>
<dbReference type="CDD" id="cd00268">
    <property type="entry name" value="DEADc"/>
    <property type="match status" value="1"/>
</dbReference>
<dbReference type="EMBL" id="FUWO01000010">
    <property type="protein sequence ID" value="SJZ61476.1"/>
    <property type="molecule type" value="Genomic_DNA"/>
</dbReference>
<evidence type="ECO:0000256" key="1">
    <source>
        <dbReference type="ARBA" id="ARBA00022741"/>
    </source>
</evidence>
<dbReference type="InterPro" id="IPR001650">
    <property type="entry name" value="Helicase_C-like"/>
</dbReference>
<dbReference type="AlphaFoldDB" id="A0A1T4M3M7"/>
<keyword evidence="2" id="KW-0378">Hydrolase</keyword>
<evidence type="ECO:0000256" key="4">
    <source>
        <dbReference type="ARBA" id="ARBA00022840"/>
    </source>
</evidence>
<organism evidence="8 9">
    <name type="scientific">Globicatella sulfidifaciens DSM 15739</name>
    <dbReference type="NCBI Taxonomy" id="1121925"/>
    <lineage>
        <taxon>Bacteria</taxon>
        <taxon>Bacillati</taxon>
        <taxon>Bacillota</taxon>
        <taxon>Bacilli</taxon>
        <taxon>Lactobacillales</taxon>
        <taxon>Aerococcaceae</taxon>
        <taxon>Globicatella</taxon>
    </lineage>
</organism>
<dbReference type="InterPro" id="IPR011545">
    <property type="entry name" value="DEAD/DEAH_box_helicase_dom"/>
</dbReference>
<feature type="compositionally biased region" description="Basic residues" evidence="5">
    <location>
        <begin position="402"/>
        <end position="413"/>
    </location>
</feature>
<dbReference type="GO" id="GO:0003724">
    <property type="term" value="F:RNA helicase activity"/>
    <property type="evidence" value="ECO:0007669"/>
    <property type="project" value="TreeGrafter"/>
</dbReference>
<dbReference type="GO" id="GO:0005524">
    <property type="term" value="F:ATP binding"/>
    <property type="evidence" value="ECO:0007669"/>
    <property type="project" value="UniProtKB-KW"/>
</dbReference>
<dbReference type="PANTHER" id="PTHR47963">
    <property type="entry name" value="DEAD-BOX ATP-DEPENDENT RNA HELICASE 47, MITOCHONDRIAL"/>
    <property type="match status" value="1"/>
</dbReference>
<dbReference type="PROSITE" id="PS51194">
    <property type="entry name" value="HELICASE_CTER"/>
    <property type="match status" value="1"/>
</dbReference>
<gene>
    <name evidence="8" type="ORF">SAMN02746011_01306</name>
</gene>
<evidence type="ECO:0000313" key="9">
    <source>
        <dbReference type="Proteomes" id="UP000189941"/>
    </source>
</evidence>
<evidence type="ECO:0000256" key="3">
    <source>
        <dbReference type="ARBA" id="ARBA00022806"/>
    </source>
</evidence>
<dbReference type="InterPro" id="IPR050547">
    <property type="entry name" value="DEAD_box_RNA_helicases"/>
</dbReference>